<dbReference type="AlphaFoldDB" id="A0A6C0JSM5"/>
<sequence>MEWIDVSVRRYTREGKPDIDLEFIDGACNRVVIGDREYSLSNGRLYLTEKVRWNGYDDRPLRLQNFMRADTRVEEECREIFESFGMTIGFNPHYEMRYGKYKGQTIEDVFKSDPHYVASRAAYLCKKNESTNLGFVTYDKRMLVLRSMIKRKDKIMGLASTGSKLSDPRWWSNMIESKTVYDEVEKVVPELKLMRHLLEEDYLESMVGGSRGEELLVCRECIFRGSCVICLNPRDSDFFTTHKRCNSKLPLVDFSD</sequence>
<reference evidence="2" key="1">
    <citation type="journal article" date="2020" name="Nature">
        <title>Giant virus diversity and host interactions through global metagenomics.</title>
        <authorList>
            <person name="Schulz F."/>
            <person name="Roux S."/>
            <person name="Paez-Espino D."/>
            <person name="Jungbluth S."/>
            <person name="Walsh D.A."/>
            <person name="Denef V.J."/>
            <person name="McMahon K.D."/>
            <person name="Konstantinidis K.T."/>
            <person name="Eloe-Fadrosh E.A."/>
            <person name="Kyrpides N.C."/>
            <person name="Woyke T."/>
        </authorList>
    </citation>
    <scope>NUCLEOTIDE SEQUENCE</scope>
    <source>
        <strain evidence="2">GVMAG-S-1063924-116</strain>
    </source>
</reference>
<evidence type="ECO:0000259" key="1">
    <source>
        <dbReference type="Pfam" id="PF20600"/>
    </source>
</evidence>
<organism evidence="2">
    <name type="scientific">viral metagenome</name>
    <dbReference type="NCBI Taxonomy" id="1070528"/>
    <lineage>
        <taxon>unclassified sequences</taxon>
        <taxon>metagenomes</taxon>
        <taxon>organismal metagenomes</taxon>
    </lineage>
</organism>
<proteinExistence type="predicted"/>
<name>A0A6C0JSM5_9ZZZZ</name>
<dbReference type="Pfam" id="PF20600">
    <property type="entry name" value="ExoX-like_C"/>
    <property type="match status" value="1"/>
</dbReference>
<evidence type="ECO:0000313" key="2">
    <source>
        <dbReference type="EMBL" id="QHU08765.1"/>
    </source>
</evidence>
<feature type="domain" description="Exodeoxyribonuclease X-like C-terminal" evidence="1">
    <location>
        <begin position="98"/>
        <end position="117"/>
    </location>
</feature>
<dbReference type="InterPro" id="IPR046768">
    <property type="entry name" value="ExoX-like_C"/>
</dbReference>
<protein>
    <recommendedName>
        <fullName evidence="1">Exodeoxyribonuclease X-like C-terminal domain-containing protein</fullName>
    </recommendedName>
</protein>
<dbReference type="EMBL" id="MN740698">
    <property type="protein sequence ID" value="QHU08765.1"/>
    <property type="molecule type" value="Genomic_DNA"/>
</dbReference>
<accession>A0A6C0JSM5</accession>